<sequence length="68" mass="7334">MKSQSCANCAYGQFTYTPSGRIKAKVPGRCLAPLPVVIVAECVAPLVFAKTGIWPDMGFKCAVWMARP</sequence>
<dbReference type="Proteomes" id="UP000831532">
    <property type="component" value="Chromosome"/>
</dbReference>
<evidence type="ECO:0000313" key="2">
    <source>
        <dbReference type="Proteomes" id="UP000831532"/>
    </source>
</evidence>
<dbReference type="EMBL" id="CP063361">
    <property type="protein sequence ID" value="UOD28760.1"/>
    <property type="molecule type" value="Genomic_DNA"/>
</dbReference>
<dbReference type="RefSeq" id="WP_243489907.1">
    <property type="nucleotide sequence ID" value="NZ_CP063361.1"/>
</dbReference>
<organism evidence="1 2">
    <name type="scientific">Massilia violaceinigra</name>
    <dbReference type="NCBI Taxonomy" id="2045208"/>
    <lineage>
        <taxon>Bacteria</taxon>
        <taxon>Pseudomonadati</taxon>
        <taxon>Pseudomonadota</taxon>
        <taxon>Betaproteobacteria</taxon>
        <taxon>Burkholderiales</taxon>
        <taxon>Oxalobacteraceae</taxon>
        <taxon>Telluria group</taxon>
        <taxon>Massilia</taxon>
    </lineage>
</organism>
<keyword evidence="2" id="KW-1185">Reference proteome</keyword>
<proteinExistence type="predicted"/>
<reference evidence="1 2" key="1">
    <citation type="submission" date="2020-10" db="EMBL/GenBank/DDBJ databases">
        <title>Genome analysis of Massilia species.</title>
        <authorList>
            <person name="Jung D.-H."/>
        </authorList>
    </citation>
    <scope>NUCLEOTIDE SEQUENCE [LARGE SCALE GENOMIC DNA]</scope>
    <source>
        <strain evidence="2">sipir</strain>
    </source>
</reference>
<gene>
    <name evidence="1" type="ORF">INH39_25465</name>
</gene>
<evidence type="ECO:0000313" key="1">
    <source>
        <dbReference type="EMBL" id="UOD28760.1"/>
    </source>
</evidence>
<protein>
    <submittedName>
        <fullName evidence="1">Uncharacterized protein</fullName>
    </submittedName>
</protein>
<name>A0ABY4A1X5_9BURK</name>
<accession>A0ABY4A1X5</accession>